<dbReference type="InterPro" id="IPR001619">
    <property type="entry name" value="Sec1-like"/>
</dbReference>
<organism evidence="2 3">
    <name type="scientific">Candida orthopsilosis (strain 90-125)</name>
    <name type="common">Yeast</name>
    <dbReference type="NCBI Taxonomy" id="1136231"/>
    <lineage>
        <taxon>Eukaryota</taxon>
        <taxon>Fungi</taxon>
        <taxon>Dikarya</taxon>
        <taxon>Ascomycota</taxon>
        <taxon>Saccharomycotina</taxon>
        <taxon>Pichiomycetes</taxon>
        <taxon>Debaryomycetaceae</taxon>
        <taxon>Candida/Lodderomyces clade</taxon>
        <taxon>Candida</taxon>
    </lineage>
</organism>
<dbReference type="GO" id="GO:0016192">
    <property type="term" value="P:vesicle-mediated transport"/>
    <property type="evidence" value="ECO:0007669"/>
    <property type="project" value="InterPro"/>
</dbReference>
<protein>
    <submittedName>
        <fullName evidence="2">Vps33 protein</fullName>
    </submittedName>
</protein>
<dbReference type="InterPro" id="IPR036045">
    <property type="entry name" value="Sec1-like_sf"/>
</dbReference>
<proteinExistence type="inferred from homology"/>
<dbReference type="KEGG" id="cot:CORT_0A09120"/>
<dbReference type="SUPFAM" id="SSF56815">
    <property type="entry name" value="Sec1/munc18-like (SM) proteins"/>
    <property type="match status" value="1"/>
</dbReference>
<dbReference type="Proteomes" id="UP000005018">
    <property type="component" value="Chromosome 1"/>
</dbReference>
<dbReference type="GeneID" id="14537922"/>
<dbReference type="InterPro" id="IPR043127">
    <property type="entry name" value="Sec-1-like_dom3a"/>
</dbReference>
<dbReference type="EMBL" id="HE681719">
    <property type="protein sequence ID" value="CCG21296.1"/>
    <property type="molecule type" value="Genomic_DNA"/>
</dbReference>
<evidence type="ECO:0000313" key="3">
    <source>
        <dbReference type="Proteomes" id="UP000005018"/>
    </source>
</evidence>
<keyword evidence="3" id="KW-1185">Reference proteome</keyword>
<sequence>MTNKTTPIDLNHFNEVTLNNLLTQLSKIYSTSNLLVLDPVLSPLINSLSTFSIIKEHAHCQNVTWLNDELAELPSSVLSEYSSLIMLLPESEINLQKLEMSIRHIQQENPGLKFNIIVKDLSKAFLYQINKIFNGIFDFEKILALSEPLKAVSITSKIKVFNWVTEPLYTDGILITEIGQYSGLDDYFSRPIKSINQLTKALIEVLFMGIKKEDEHKHLFKLRNIYGKGNHSDLLIKTLLQAQIPNFLNEHMTASEIEFYEDKLQSNTDLVVVERNLDMMPVLFSQLTYHGIIDDLFDIEFGSVVNLKQDVNKNLSKDELYNQDLKHLNFSAIGSRLNKMAKLIQQKFKDSGSNSGGGGGGGGGDSNIDDMKNLVSNLGSLTLQQDLIKKHTVIGEAVLSKINNEYEKFLTLQNDIFEMDYKLQMSNLKSFINANYQIEFIWPTILLIGYINDGISSKDLEKISTDLQDNYGLVATIALEKLVDLKLIRVLDESSTDFFTSLGLTSQKKHQNVNPVHEDDSDVAITGGKDVLKSNYTLVNKFWNLHPYEDDVIEPNAITTPNQDSTNLLQQYPNPSFTLPGNTVPLTLRIIESLYFRDFLKYKPVNNIKSRPNWDNLGLNTMIAGKVVDMNLDEVNDDKSKYLVIVFIGGITRSEVTCLKYLQEKFKARQTPKEIIVISNGIVNNKNLWQYITE</sequence>
<evidence type="ECO:0000313" key="2">
    <source>
        <dbReference type="EMBL" id="CCG21296.1"/>
    </source>
</evidence>
<dbReference type="AlphaFoldDB" id="H8WYI1"/>
<dbReference type="Gene3D" id="3.90.830.10">
    <property type="entry name" value="Syntaxin Binding Protein 1, Chain A, domain 2"/>
    <property type="match status" value="1"/>
</dbReference>
<name>H8WYI1_CANO9</name>
<dbReference type="InterPro" id="IPR043155">
    <property type="entry name" value="VPS33_dom3b"/>
</dbReference>
<dbReference type="PANTHER" id="PTHR11679">
    <property type="entry name" value="VESICLE PROTEIN SORTING-ASSOCIATED"/>
    <property type="match status" value="1"/>
</dbReference>
<dbReference type="RefSeq" id="XP_003866735.1">
    <property type="nucleotide sequence ID" value="XM_003866687.1"/>
</dbReference>
<comment type="similarity">
    <text evidence="1">Belongs to the STXBP/unc-18/SEC1 family.</text>
</comment>
<dbReference type="InterPro" id="IPR027482">
    <property type="entry name" value="Sec1-like_dom2"/>
</dbReference>
<dbReference type="InterPro" id="IPR043154">
    <property type="entry name" value="Sec-1-like_dom1"/>
</dbReference>
<dbReference type="HOGENOM" id="CLU_344541_0_0_1"/>
<dbReference type="OrthoDB" id="10262287at2759"/>
<dbReference type="Pfam" id="PF00995">
    <property type="entry name" value="Sec1"/>
    <property type="match status" value="1"/>
</dbReference>
<dbReference type="Gene3D" id="1.25.40.850">
    <property type="match status" value="1"/>
</dbReference>
<dbReference type="eggNOG" id="KOG1302">
    <property type="taxonomic scope" value="Eukaryota"/>
</dbReference>
<evidence type="ECO:0000256" key="1">
    <source>
        <dbReference type="ARBA" id="ARBA00009884"/>
    </source>
</evidence>
<gene>
    <name evidence="2" type="ORF">CORT_0A09120</name>
</gene>
<reference evidence="2 3" key="1">
    <citation type="journal article" date="2012" name="PLoS ONE">
        <title>Sequence and analysis of the genome of the pathogenic yeast Candida orthopsilosis.</title>
        <authorList>
            <person name="Riccombeni A."/>
            <person name="Vidanes G."/>
            <person name="Proux-Wera E."/>
            <person name="Wolfe K.H."/>
            <person name="Butler G."/>
        </authorList>
    </citation>
    <scope>NUCLEOTIDE SEQUENCE [LARGE SCALE GENOMIC DNA]</scope>
    <source>
        <strain evidence="2 3">Co 90-125</strain>
    </source>
</reference>
<accession>H8WYI1</accession>
<dbReference type="Gene3D" id="3.40.50.1910">
    <property type="match status" value="1"/>
</dbReference>
<dbReference type="Gene3D" id="3.40.50.2060">
    <property type="match status" value="1"/>
</dbReference>